<accession>A0A1F4U3F5</accession>
<sequence>MTPQAVLEEQKKGSIINIGSIQGVVAPTFAVYEGMKITSPLVYSVAKAGMIHFCKWVAAKYGKYNIRCNAVSPGGVGDSQKGGSKFSEVYASRTPLGKMADSSDIADAVRFLISDKAKYITGHNLLVDGGWTIY</sequence>
<dbReference type="PRINTS" id="PR00081">
    <property type="entry name" value="GDHRDH"/>
</dbReference>
<name>A0A1F4U3F5_UNCSA</name>
<dbReference type="PANTHER" id="PTHR42760">
    <property type="entry name" value="SHORT-CHAIN DEHYDROGENASES/REDUCTASES FAMILY MEMBER"/>
    <property type="match status" value="1"/>
</dbReference>
<organism evidence="2 3">
    <name type="scientific">candidate division WOR-1 bacterium RIFOXYC2_FULL_46_14</name>
    <dbReference type="NCBI Taxonomy" id="1802587"/>
    <lineage>
        <taxon>Bacteria</taxon>
        <taxon>Bacillati</taxon>
        <taxon>Saganbacteria</taxon>
    </lineage>
</organism>
<comment type="caution">
    <text evidence="2">The sequence shown here is derived from an EMBL/GenBank/DDBJ whole genome shotgun (WGS) entry which is preliminary data.</text>
</comment>
<dbReference type="AlphaFoldDB" id="A0A1F4U3F5"/>
<dbReference type="Pfam" id="PF13561">
    <property type="entry name" value="adh_short_C2"/>
    <property type="match status" value="1"/>
</dbReference>
<dbReference type="Gene3D" id="3.40.50.720">
    <property type="entry name" value="NAD(P)-binding Rossmann-like Domain"/>
    <property type="match status" value="1"/>
</dbReference>
<dbReference type="Proteomes" id="UP000179242">
    <property type="component" value="Unassembled WGS sequence"/>
</dbReference>
<evidence type="ECO:0000256" key="1">
    <source>
        <dbReference type="ARBA" id="ARBA00006484"/>
    </source>
</evidence>
<proteinExistence type="inferred from homology"/>
<dbReference type="SUPFAM" id="SSF51735">
    <property type="entry name" value="NAD(P)-binding Rossmann-fold domains"/>
    <property type="match status" value="1"/>
</dbReference>
<evidence type="ECO:0008006" key="4">
    <source>
        <dbReference type="Google" id="ProtNLM"/>
    </source>
</evidence>
<comment type="similarity">
    <text evidence="1">Belongs to the short-chain dehydrogenases/reductases (SDR) family.</text>
</comment>
<evidence type="ECO:0000313" key="3">
    <source>
        <dbReference type="Proteomes" id="UP000179242"/>
    </source>
</evidence>
<dbReference type="InterPro" id="IPR036291">
    <property type="entry name" value="NAD(P)-bd_dom_sf"/>
</dbReference>
<reference evidence="2 3" key="1">
    <citation type="journal article" date="2016" name="Nat. Commun.">
        <title>Thousands of microbial genomes shed light on interconnected biogeochemical processes in an aquifer system.</title>
        <authorList>
            <person name="Anantharaman K."/>
            <person name="Brown C.T."/>
            <person name="Hug L.A."/>
            <person name="Sharon I."/>
            <person name="Castelle C.J."/>
            <person name="Probst A.J."/>
            <person name="Thomas B.C."/>
            <person name="Singh A."/>
            <person name="Wilkins M.J."/>
            <person name="Karaoz U."/>
            <person name="Brodie E.L."/>
            <person name="Williams K.H."/>
            <person name="Hubbard S.S."/>
            <person name="Banfield J.F."/>
        </authorList>
    </citation>
    <scope>NUCLEOTIDE SEQUENCE [LARGE SCALE GENOMIC DNA]</scope>
</reference>
<gene>
    <name evidence="2" type="ORF">A2438_07630</name>
</gene>
<protein>
    <recommendedName>
        <fullName evidence="4">Short-chain dehydrogenase</fullName>
    </recommendedName>
</protein>
<dbReference type="EMBL" id="MEUJ01000008">
    <property type="protein sequence ID" value="OGC39421.1"/>
    <property type="molecule type" value="Genomic_DNA"/>
</dbReference>
<dbReference type="GO" id="GO:0016616">
    <property type="term" value="F:oxidoreductase activity, acting on the CH-OH group of donors, NAD or NADP as acceptor"/>
    <property type="evidence" value="ECO:0007669"/>
    <property type="project" value="TreeGrafter"/>
</dbReference>
<dbReference type="InterPro" id="IPR002347">
    <property type="entry name" value="SDR_fam"/>
</dbReference>
<evidence type="ECO:0000313" key="2">
    <source>
        <dbReference type="EMBL" id="OGC39421.1"/>
    </source>
</evidence>